<name>A0A182WNP0_9DIPT</name>
<protein>
    <submittedName>
        <fullName evidence="1">Uncharacterized protein</fullName>
    </submittedName>
</protein>
<evidence type="ECO:0000313" key="1">
    <source>
        <dbReference type="EnsemblMetazoa" id="AMIN014320-PC"/>
    </source>
</evidence>
<keyword evidence="2" id="KW-1185">Reference proteome</keyword>
<reference evidence="1" key="2">
    <citation type="submission" date="2020-05" db="UniProtKB">
        <authorList>
            <consortium name="EnsemblMetazoa"/>
        </authorList>
    </citation>
    <scope>IDENTIFICATION</scope>
    <source>
        <strain evidence="1">MINIMUS1</strain>
    </source>
</reference>
<reference evidence="2" key="1">
    <citation type="submission" date="2013-03" db="EMBL/GenBank/DDBJ databases">
        <title>The Genome Sequence of Anopheles minimus MINIMUS1.</title>
        <authorList>
            <consortium name="The Broad Institute Genomics Platform"/>
            <person name="Neafsey D.E."/>
            <person name="Walton C."/>
            <person name="Walker B."/>
            <person name="Young S.K."/>
            <person name="Zeng Q."/>
            <person name="Gargeya S."/>
            <person name="Fitzgerald M."/>
            <person name="Haas B."/>
            <person name="Abouelleil A."/>
            <person name="Allen A.W."/>
            <person name="Alvarado L."/>
            <person name="Arachchi H.M."/>
            <person name="Berlin A.M."/>
            <person name="Chapman S.B."/>
            <person name="Gainer-Dewar J."/>
            <person name="Goldberg J."/>
            <person name="Griggs A."/>
            <person name="Gujja S."/>
            <person name="Hansen M."/>
            <person name="Howarth C."/>
            <person name="Imamovic A."/>
            <person name="Ireland A."/>
            <person name="Larimer J."/>
            <person name="McCowan C."/>
            <person name="Murphy C."/>
            <person name="Pearson M."/>
            <person name="Poon T.W."/>
            <person name="Priest M."/>
            <person name="Roberts A."/>
            <person name="Saif S."/>
            <person name="Shea T."/>
            <person name="Sisk P."/>
            <person name="Sykes S."/>
            <person name="Wortman J."/>
            <person name="Nusbaum C."/>
            <person name="Birren B."/>
        </authorList>
    </citation>
    <scope>NUCLEOTIDE SEQUENCE [LARGE SCALE GENOMIC DNA]</scope>
    <source>
        <strain evidence="2">MINIMUS1</strain>
    </source>
</reference>
<dbReference type="VEuPathDB" id="VectorBase:AMIN014320"/>
<sequence>MHKVIDSISFD</sequence>
<evidence type="ECO:0000313" key="2">
    <source>
        <dbReference type="Proteomes" id="UP000075920"/>
    </source>
</evidence>
<organism evidence="1 2">
    <name type="scientific">Anopheles minimus</name>
    <dbReference type="NCBI Taxonomy" id="112268"/>
    <lineage>
        <taxon>Eukaryota</taxon>
        <taxon>Metazoa</taxon>
        <taxon>Ecdysozoa</taxon>
        <taxon>Arthropoda</taxon>
        <taxon>Hexapoda</taxon>
        <taxon>Insecta</taxon>
        <taxon>Pterygota</taxon>
        <taxon>Neoptera</taxon>
        <taxon>Endopterygota</taxon>
        <taxon>Diptera</taxon>
        <taxon>Nematocera</taxon>
        <taxon>Culicoidea</taxon>
        <taxon>Culicidae</taxon>
        <taxon>Anophelinae</taxon>
        <taxon>Anopheles</taxon>
    </lineage>
</organism>
<accession>A0A182WNP0</accession>
<proteinExistence type="predicted"/>
<dbReference type="EnsemblMetazoa" id="AMIN014320-RC">
    <property type="protein sequence ID" value="AMIN014320-PC"/>
    <property type="gene ID" value="AMIN014320"/>
</dbReference>
<dbReference type="Proteomes" id="UP000075920">
    <property type="component" value="Unassembled WGS sequence"/>
</dbReference>